<evidence type="ECO:0000256" key="1">
    <source>
        <dbReference type="SAM" id="MobiDB-lite"/>
    </source>
</evidence>
<evidence type="ECO:0000256" key="2">
    <source>
        <dbReference type="SAM" id="Phobius"/>
    </source>
</evidence>
<feature type="region of interest" description="Disordered" evidence="1">
    <location>
        <begin position="136"/>
        <end position="280"/>
    </location>
</feature>
<gene>
    <name evidence="4" type="primary">LOC106489888</name>
</gene>
<dbReference type="RefSeq" id="XP_067171042.1">
    <property type="nucleotide sequence ID" value="XM_067314941.1"/>
</dbReference>
<keyword evidence="2" id="KW-0812">Transmembrane</keyword>
<keyword evidence="3" id="KW-1185">Reference proteome</keyword>
<dbReference type="Proteomes" id="UP001652627">
    <property type="component" value="Chromosome 38"/>
</dbReference>
<name>A0ABM4G1F8_9AVES</name>
<reference evidence="4" key="1">
    <citation type="submission" date="2025-08" db="UniProtKB">
        <authorList>
            <consortium name="RefSeq"/>
        </authorList>
    </citation>
    <scope>IDENTIFICATION</scope>
    <source>
        <tissue evidence="4">Blood</tissue>
    </source>
</reference>
<dbReference type="InterPro" id="IPR008359">
    <property type="entry name" value="Linker_for_activat_Tcells_prot"/>
</dbReference>
<keyword evidence="2" id="KW-0472">Membrane</keyword>
<keyword evidence="2" id="KW-1133">Transmembrane helix</keyword>
<proteinExistence type="predicted"/>
<accession>A0ABM4G1F8</accession>
<feature type="region of interest" description="Disordered" evidence="1">
    <location>
        <begin position="1"/>
        <end position="22"/>
    </location>
</feature>
<evidence type="ECO:0000313" key="3">
    <source>
        <dbReference type="Proteomes" id="UP001652627"/>
    </source>
</evidence>
<feature type="transmembrane region" description="Helical" evidence="2">
    <location>
        <begin position="55"/>
        <end position="76"/>
    </location>
</feature>
<dbReference type="PANTHER" id="PTHR15586:SF0">
    <property type="entry name" value="LINKER FOR ACTIVATION OF T-CELLS FAMILY MEMBER 1"/>
    <property type="match status" value="1"/>
</dbReference>
<sequence length="280" mass="30267">MPPLPLRAAETPCSNPQAPSHLSGDLSVSALTHNTPGDRASGLPRRVPTGLMDALWPYGVLWGLLLLVPTVLLAALCARCRDPHGHGAQIDNYEYKPPPCEPHNSFMLLTRPRCPSRTPIKQQPVTSAELFLSIPRSPQAPQSRKVSFTHPEPDNDSVPSYENEGEAGGHPRGAWPRAPSPAPPAAPESEDDYNNELYATGYVEVLPDGTAQPNPPQQPQARDSSSSAAPGEYENVPDAHRQSLADSLEYVNVPEAGASPTPRYTSESEEDAPDYENLQH</sequence>
<organism evidence="3 4">
    <name type="scientific">Apteryx mantelli</name>
    <name type="common">North Island brown kiwi</name>
    <dbReference type="NCBI Taxonomy" id="2696672"/>
    <lineage>
        <taxon>Eukaryota</taxon>
        <taxon>Metazoa</taxon>
        <taxon>Chordata</taxon>
        <taxon>Craniata</taxon>
        <taxon>Vertebrata</taxon>
        <taxon>Euteleostomi</taxon>
        <taxon>Archelosauria</taxon>
        <taxon>Archosauria</taxon>
        <taxon>Dinosauria</taxon>
        <taxon>Saurischia</taxon>
        <taxon>Theropoda</taxon>
        <taxon>Coelurosauria</taxon>
        <taxon>Aves</taxon>
        <taxon>Palaeognathae</taxon>
        <taxon>Apterygiformes</taxon>
        <taxon>Apterygidae</taxon>
        <taxon>Apteryx</taxon>
    </lineage>
</organism>
<evidence type="ECO:0000313" key="4">
    <source>
        <dbReference type="RefSeq" id="XP_067171042.1"/>
    </source>
</evidence>
<dbReference type="PANTHER" id="PTHR15586">
    <property type="entry name" value="LINKER FOR ACTIVATION OF T-CELLS FAMILY MEMBER 1"/>
    <property type="match status" value="1"/>
</dbReference>
<dbReference type="GeneID" id="106489888"/>
<dbReference type="Pfam" id="PF15234">
    <property type="entry name" value="LAT"/>
    <property type="match status" value="1"/>
</dbReference>
<protein>
    <submittedName>
        <fullName evidence="4">Linker for activation of T-cells family member 1-like isoform X2</fullName>
    </submittedName>
</protein>